<dbReference type="CDD" id="cd03707">
    <property type="entry name" value="EFTU_III"/>
    <property type="match status" value="1"/>
</dbReference>
<dbReference type="NCBIfam" id="NF009373">
    <property type="entry name" value="PRK12736.1"/>
    <property type="match status" value="1"/>
</dbReference>
<name>A0AAE3VY66_9ACTN</name>
<dbReference type="Gene3D" id="2.40.30.10">
    <property type="entry name" value="Translation factors"/>
    <property type="match status" value="2"/>
</dbReference>
<evidence type="ECO:0000259" key="12">
    <source>
        <dbReference type="PROSITE" id="PS51722"/>
    </source>
</evidence>
<evidence type="ECO:0000256" key="1">
    <source>
        <dbReference type="ARBA" id="ARBA00011245"/>
    </source>
</evidence>
<evidence type="ECO:0000256" key="3">
    <source>
        <dbReference type="ARBA" id="ARBA00022723"/>
    </source>
</evidence>
<dbReference type="InterPro" id="IPR004161">
    <property type="entry name" value="EFTu-like_2"/>
</dbReference>
<evidence type="ECO:0000256" key="5">
    <source>
        <dbReference type="ARBA" id="ARBA00022768"/>
    </source>
</evidence>
<keyword evidence="2 11" id="KW-0963">Cytoplasm</keyword>
<dbReference type="InterPro" id="IPR041709">
    <property type="entry name" value="EF-Tu_GTP-bd"/>
</dbReference>
<dbReference type="InterPro" id="IPR000795">
    <property type="entry name" value="T_Tr_GTP-bd_dom"/>
</dbReference>
<evidence type="ECO:0000256" key="4">
    <source>
        <dbReference type="ARBA" id="ARBA00022741"/>
    </source>
</evidence>
<dbReference type="InterPro" id="IPR050055">
    <property type="entry name" value="EF-Tu_GTPase"/>
</dbReference>
<keyword evidence="5 11" id="KW-0251">Elongation factor</keyword>
<dbReference type="NCBIfam" id="TIGR00231">
    <property type="entry name" value="small_GTP"/>
    <property type="match status" value="1"/>
</dbReference>
<reference evidence="13 14" key="1">
    <citation type="submission" date="2023-07" db="EMBL/GenBank/DDBJ databases">
        <title>Sequencing the genomes of 1000 actinobacteria strains.</title>
        <authorList>
            <person name="Klenk H.-P."/>
        </authorList>
    </citation>
    <scope>NUCLEOTIDE SEQUENCE [LARGE SCALE GENOMIC DNA]</scope>
    <source>
        <strain evidence="13 14">DSM 44709</strain>
    </source>
</reference>
<dbReference type="GO" id="GO:0003924">
    <property type="term" value="F:GTPase activity"/>
    <property type="evidence" value="ECO:0007669"/>
    <property type="project" value="UniProtKB-UniRule"/>
</dbReference>
<keyword evidence="6 11" id="KW-0378">Hydrolase</keyword>
<keyword evidence="7 11" id="KW-0460">Magnesium</keyword>
<dbReference type="PRINTS" id="PR00315">
    <property type="entry name" value="ELONGATNFCT"/>
</dbReference>
<dbReference type="CDD" id="cd01884">
    <property type="entry name" value="EF_Tu"/>
    <property type="match status" value="1"/>
</dbReference>
<evidence type="ECO:0000256" key="7">
    <source>
        <dbReference type="ARBA" id="ARBA00022842"/>
    </source>
</evidence>
<dbReference type="EC" id="3.6.5.3" evidence="11"/>
<evidence type="ECO:0000256" key="8">
    <source>
        <dbReference type="ARBA" id="ARBA00022917"/>
    </source>
</evidence>
<dbReference type="Pfam" id="PF00009">
    <property type="entry name" value="GTP_EFTU"/>
    <property type="match status" value="1"/>
</dbReference>
<dbReference type="FunFam" id="3.40.50.300:FF:000576">
    <property type="entry name" value="Elongation factor Tu"/>
    <property type="match status" value="1"/>
</dbReference>
<dbReference type="InterPro" id="IPR004541">
    <property type="entry name" value="Transl_elong_EFTu/EF1A_bac/org"/>
</dbReference>
<dbReference type="SUPFAM" id="SSF52540">
    <property type="entry name" value="P-loop containing nucleoside triphosphate hydrolases"/>
    <property type="match status" value="1"/>
</dbReference>
<evidence type="ECO:0000313" key="14">
    <source>
        <dbReference type="Proteomes" id="UP001240236"/>
    </source>
</evidence>
<dbReference type="RefSeq" id="WP_307238839.1">
    <property type="nucleotide sequence ID" value="NZ_JAUSUZ010000001.1"/>
</dbReference>
<evidence type="ECO:0000256" key="6">
    <source>
        <dbReference type="ARBA" id="ARBA00022801"/>
    </source>
</evidence>
<dbReference type="Pfam" id="PF03144">
    <property type="entry name" value="GTP_EFTU_D2"/>
    <property type="match status" value="1"/>
</dbReference>
<dbReference type="GO" id="GO:0003746">
    <property type="term" value="F:translation elongation factor activity"/>
    <property type="evidence" value="ECO:0007669"/>
    <property type="project" value="UniProtKB-UniRule"/>
</dbReference>
<dbReference type="InterPro" id="IPR033720">
    <property type="entry name" value="EFTU_2"/>
</dbReference>
<dbReference type="GO" id="GO:0000287">
    <property type="term" value="F:magnesium ion binding"/>
    <property type="evidence" value="ECO:0007669"/>
    <property type="project" value="UniProtKB-UniRule"/>
</dbReference>
<dbReference type="Gene3D" id="3.40.50.300">
    <property type="entry name" value="P-loop containing nucleotide triphosphate hydrolases"/>
    <property type="match status" value="1"/>
</dbReference>
<evidence type="ECO:0000256" key="11">
    <source>
        <dbReference type="HAMAP-Rule" id="MF_00118"/>
    </source>
</evidence>
<dbReference type="InterPro" id="IPR009000">
    <property type="entry name" value="Transl_B-barrel_sf"/>
</dbReference>
<dbReference type="GO" id="GO:0005829">
    <property type="term" value="C:cytosol"/>
    <property type="evidence" value="ECO:0007669"/>
    <property type="project" value="TreeGrafter"/>
</dbReference>
<evidence type="ECO:0000256" key="2">
    <source>
        <dbReference type="ARBA" id="ARBA00022490"/>
    </source>
</evidence>
<dbReference type="PROSITE" id="PS51722">
    <property type="entry name" value="G_TR_2"/>
    <property type="match status" value="1"/>
</dbReference>
<feature type="binding site" evidence="11">
    <location>
        <position position="26"/>
    </location>
    <ligand>
        <name>Mg(2+)</name>
        <dbReference type="ChEBI" id="CHEBI:18420"/>
    </ligand>
</feature>
<protein>
    <recommendedName>
        <fullName evidence="10 11">Elongation factor Tu</fullName>
        <shortName evidence="11">EF-Tu</shortName>
        <ecNumber evidence="11">3.6.5.3</ecNumber>
    </recommendedName>
</protein>
<proteinExistence type="inferred from homology"/>
<keyword evidence="3 11" id="KW-0479">Metal-binding</keyword>
<comment type="catalytic activity">
    <reaction evidence="11">
        <text>GTP + H2O = GDP + phosphate + H(+)</text>
        <dbReference type="Rhea" id="RHEA:19669"/>
        <dbReference type="ChEBI" id="CHEBI:15377"/>
        <dbReference type="ChEBI" id="CHEBI:15378"/>
        <dbReference type="ChEBI" id="CHEBI:37565"/>
        <dbReference type="ChEBI" id="CHEBI:43474"/>
        <dbReference type="ChEBI" id="CHEBI:58189"/>
        <dbReference type="EC" id="3.6.5.3"/>
    </reaction>
</comment>
<comment type="function">
    <text evidence="11">GTP hydrolase that promotes the GTP-dependent binding of aminoacyl-tRNA to the A-site of ribosomes during protein biosynthesis.</text>
</comment>
<dbReference type="NCBIfam" id="NF009372">
    <property type="entry name" value="PRK12735.1"/>
    <property type="match status" value="1"/>
</dbReference>
<dbReference type="FunFam" id="2.40.30.10:FF:000001">
    <property type="entry name" value="Elongation factor Tu"/>
    <property type="match status" value="1"/>
</dbReference>
<dbReference type="Pfam" id="PF03143">
    <property type="entry name" value="GTP_EFTU_D3"/>
    <property type="match status" value="1"/>
</dbReference>
<keyword evidence="14" id="KW-1185">Reference proteome</keyword>
<keyword evidence="8 11" id="KW-0648">Protein biosynthesis</keyword>
<dbReference type="InterPro" id="IPR027417">
    <property type="entry name" value="P-loop_NTPase"/>
</dbReference>
<keyword evidence="9 11" id="KW-0342">GTP-binding</keyword>
<feature type="domain" description="Tr-type G" evidence="12">
    <location>
        <begin position="10"/>
        <end position="206"/>
    </location>
</feature>
<evidence type="ECO:0000256" key="10">
    <source>
        <dbReference type="ARBA" id="ARBA00029554"/>
    </source>
</evidence>
<dbReference type="HAMAP" id="MF_00118_B">
    <property type="entry name" value="EF_Tu_B"/>
    <property type="match status" value="1"/>
</dbReference>
<dbReference type="SUPFAM" id="SSF50465">
    <property type="entry name" value="EF-Tu/eEF-1alpha/eIF2-gamma C-terminal domain"/>
    <property type="match status" value="1"/>
</dbReference>
<dbReference type="PANTHER" id="PTHR43721">
    <property type="entry name" value="ELONGATION FACTOR TU-RELATED"/>
    <property type="match status" value="1"/>
</dbReference>
<feature type="binding site" evidence="11">
    <location>
        <begin position="19"/>
        <end position="26"/>
    </location>
    <ligand>
        <name>GTP</name>
        <dbReference type="ChEBI" id="CHEBI:37565"/>
    </ligand>
</feature>
<dbReference type="NCBIfam" id="NF000766">
    <property type="entry name" value="PRK00049.1"/>
    <property type="match status" value="1"/>
</dbReference>
<dbReference type="SUPFAM" id="SSF50447">
    <property type="entry name" value="Translation proteins"/>
    <property type="match status" value="1"/>
</dbReference>
<sequence length="395" mass="42393">MAKSQFVRTKPHLNIGTMGHVDHGKTTLTAAITKVLAERYPQVNSYVSFDGIDRAPEEVQRGITINIAHVEYETATRHYAHVDMPGHADYVKNMITGAAQVDGAILVVSAQDGSMPQTREHVLLARRVGVPHLVVAINKADAVQDEELLDLVELEVRELLSEYGFPGDEVPVVRVSALQALAGDPRWTQSIADLLAAVDGYVPEPPRDLAEPFLMPIENVLTISGRGTVVTGAVERGTLRLGEPVEVVGLGEPIQTVATGMETFGKSLLAAEAGDNAAVLLRGVKRDQVARGQVLTVPGSVRAHRRFRAELYALTAAEGGRHTPFLANYRPQFYFRTADVAGAMDLGDVQMVMPGDTVSLGVVLDRPVAMATGLGFAVREGNRTVAAGTVTELLD</sequence>
<gene>
    <name evidence="11" type="primary">tuf</name>
    <name evidence="13" type="ORF">J2S42_002575</name>
</gene>
<accession>A0AAE3VY66</accession>
<dbReference type="GO" id="GO:0005525">
    <property type="term" value="F:GTP binding"/>
    <property type="evidence" value="ECO:0007669"/>
    <property type="project" value="UniProtKB-UniRule"/>
</dbReference>
<dbReference type="Proteomes" id="UP001240236">
    <property type="component" value="Unassembled WGS sequence"/>
</dbReference>
<dbReference type="NCBIfam" id="TIGR00485">
    <property type="entry name" value="EF-Tu"/>
    <property type="match status" value="1"/>
</dbReference>
<comment type="caution">
    <text evidence="13">The sequence shown here is derived from an EMBL/GenBank/DDBJ whole genome shotgun (WGS) entry which is preliminary data.</text>
</comment>
<comment type="subcellular location">
    <subcellularLocation>
        <location evidence="11">Cytoplasm</location>
    </subcellularLocation>
</comment>
<comment type="subunit">
    <text evidence="1 11">Monomer.</text>
</comment>
<keyword evidence="4 11" id="KW-0547">Nucleotide-binding</keyword>
<comment type="similarity">
    <text evidence="11">Belongs to the TRAFAC class translation factor GTPase superfamily. Classic translation factor GTPase family. EF-Tu/EF-1A subfamily.</text>
</comment>
<dbReference type="InterPro" id="IPR009001">
    <property type="entry name" value="Transl_elong_EF1A/Init_IF2_C"/>
</dbReference>
<dbReference type="EMBL" id="JAUSUZ010000001">
    <property type="protein sequence ID" value="MDQ0365906.1"/>
    <property type="molecule type" value="Genomic_DNA"/>
</dbReference>
<evidence type="ECO:0000256" key="9">
    <source>
        <dbReference type="ARBA" id="ARBA00023134"/>
    </source>
</evidence>
<evidence type="ECO:0000313" key="13">
    <source>
        <dbReference type="EMBL" id="MDQ0365906.1"/>
    </source>
</evidence>
<dbReference type="CDD" id="cd03697">
    <property type="entry name" value="EFTU_II"/>
    <property type="match status" value="1"/>
</dbReference>
<dbReference type="AlphaFoldDB" id="A0AAE3VY66"/>
<feature type="binding site" evidence="11">
    <location>
        <begin position="83"/>
        <end position="87"/>
    </location>
    <ligand>
        <name>GTP</name>
        <dbReference type="ChEBI" id="CHEBI:37565"/>
    </ligand>
</feature>
<dbReference type="InterPro" id="IPR005225">
    <property type="entry name" value="Small_GTP-bd"/>
</dbReference>
<feature type="binding site" evidence="11">
    <location>
        <begin position="138"/>
        <end position="141"/>
    </location>
    <ligand>
        <name>GTP</name>
        <dbReference type="ChEBI" id="CHEBI:37565"/>
    </ligand>
</feature>
<dbReference type="InterPro" id="IPR004160">
    <property type="entry name" value="Transl_elong_EFTu/EF1A_C"/>
</dbReference>
<dbReference type="PANTHER" id="PTHR43721:SF22">
    <property type="entry name" value="ELONGATION FACTOR TU, MITOCHONDRIAL"/>
    <property type="match status" value="1"/>
</dbReference>
<organism evidence="13 14">
    <name type="scientific">Catenuloplanes indicus</name>
    <dbReference type="NCBI Taxonomy" id="137267"/>
    <lineage>
        <taxon>Bacteria</taxon>
        <taxon>Bacillati</taxon>
        <taxon>Actinomycetota</taxon>
        <taxon>Actinomycetes</taxon>
        <taxon>Micromonosporales</taxon>
        <taxon>Micromonosporaceae</taxon>
        <taxon>Catenuloplanes</taxon>
    </lineage>
</organism>